<sequence>MASTASDTYGLVAGDIDSIQIRPISSTKASRNAVPDASLTWEQINFASKIMVQTMGEEKWPEPGIRQVVDFYVRLEYEHTKRKHA</sequence>
<reference evidence="1" key="1">
    <citation type="submission" date="2021-02" db="EMBL/GenBank/DDBJ databases">
        <authorList>
            <person name="Nieuwenhuis M."/>
            <person name="Van De Peppel L.J.J."/>
        </authorList>
    </citation>
    <scope>NUCLEOTIDE SEQUENCE</scope>
    <source>
        <strain evidence="1">D49</strain>
    </source>
</reference>
<dbReference type="EMBL" id="JABCKI010007455">
    <property type="protein sequence ID" value="KAG5633586.1"/>
    <property type="molecule type" value="Genomic_DNA"/>
</dbReference>
<feature type="non-terminal residue" evidence="1">
    <location>
        <position position="85"/>
    </location>
</feature>
<name>A0A9P7K360_9AGAR</name>
<protein>
    <submittedName>
        <fullName evidence="1">Uncharacterized protein</fullName>
    </submittedName>
</protein>
<gene>
    <name evidence="1" type="ORF">H0H81_006677</name>
</gene>
<keyword evidence="2" id="KW-1185">Reference proteome</keyword>
<comment type="caution">
    <text evidence="1">The sequence shown here is derived from an EMBL/GenBank/DDBJ whole genome shotgun (WGS) entry which is preliminary data.</text>
</comment>
<evidence type="ECO:0000313" key="1">
    <source>
        <dbReference type="EMBL" id="KAG5633586.1"/>
    </source>
</evidence>
<evidence type="ECO:0000313" key="2">
    <source>
        <dbReference type="Proteomes" id="UP000717328"/>
    </source>
</evidence>
<dbReference type="Proteomes" id="UP000717328">
    <property type="component" value="Unassembled WGS sequence"/>
</dbReference>
<proteinExistence type="predicted"/>
<organism evidence="1 2">
    <name type="scientific">Sphagnurus paluster</name>
    <dbReference type="NCBI Taxonomy" id="117069"/>
    <lineage>
        <taxon>Eukaryota</taxon>
        <taxon>Fungi</taxon>
        <taxon>Dikarya</taxon>
        <taxon>Basidiomycota</taxon>
        <taxon>Agaricomycotina</taxon>
        <taxon>Agaricomycetes</taxon>
        <taxon>Agaricomycetidae</taxon>
        <taxon>Agaricales</taxon>
        <taxon>Tricholomatineae</taxon>
        <taxon>Lyophyllaceae</taxon>
        <taxon>Sphagnurus</taxon>
    </lineage>
</organism>
<reference evidence="1" key="2">
    <citation type="submission" date="2021-10" db="EMBL/GenBank/DDBJ databases">
        <title>Phylogenomics reveals ancestral predisposition of the termite-cultivated fungus Termitomyces towards a domesticated lifestyle.</title>
        <authorList>
            <person name="Auxier B."/>
            <person name="Grum-Grzhimaylo A."/>
            <person name="Cardenas M.E."/>
            <person name="Lodge J.D."/>
            <person name="Laessoe T."/>
            <person name="Pedersen O."/>
            <person name="Smith M.E."/>
            <person name="Kuyper T.W."/>
            <person name="Franco-Molano E.A."/>
            <person name="Baroni T.J."/>
            <person name="Aanen D.K."/>
        </authorList>
    </citation>
    <scope>NUCLEOTIDE SEQUENCE</scope>
    <source>
        <strain evidence="1">D49</strain>
    </source>
</reference>
<dbReference type="AlphaFoldDB" id="A0A9P7K360"/>
<dbReference type="OrthoDB" id="2688210at2759"/>
<accession>A0A9P7K360</accession>